<evidence type="ECO:0000313" key="2">
    <source>
        <dbReference type="EMBL" id="RNF10316.1"/>
    </source>
</evidence>
<evidence type="ECO:0000256" key="1">
    <source>
        <dbReference type="SAM" id="MobiDB-lite"/>
    </source>
</evidence>
<protein>
    <submittedName>
        <fullName evidence="2">Uncharacterized protein</fullName>
    </submittedName>
</protein>
<reference evidence="2 3" key="1">
    <citation type="journal article" date="2018" name="BMC Genomics">
        <title>Genomic comparison of Trypanosoma conorhini and Trypanosoma rangeli to Trypanosoma cruzi strains of high and low virulence.</title>
        <authorList>
            <person name="Bradwell K.R."/>
            <person name="Koparde V.N."/>
            <person name="Matveyev A.V."/>
            <person name="Serrano M.G."/>
            <person name="Alves J.M."/>
            <person name="Parikh H."/>
            <person name="Huang B."/>
            <person name="Lee V."/>
            <person name="Espinosa-Alvarez O."/>
            <person name="Ortiz P.A."/>
            <person name="Costa-Martins A.G."/>
            <person name="Teixeira M.M."/>
            <person name="Buck G.A."/>
        </authorList>
    </citation>
    <scope>NUCLEOTIDE SEQUENCE [LARGE SCALE GENOMIC DNA]</scope>
    <source>
        <strain evidence="2 3">025E</strain>
    </source>
</reference>
<dbReference type="GeneID" id="40320416"/>
<gene>
    <name evidence="2" type="ORF">Tco025E_06805</name>
</gene>
<dbReference type="OrthoDB" id="46189at2759"/>
<organism evidence="2 3">
    <name type="scientific">Trypanosoma conorhini</name>
    <dbReference type="NCBI Taxonomy" id="83891"/>
    <lineage>
        <taxon>Eukaryota</taxon>
        <taxon>Discoba</taxon>
        <taxon>Euglenozoa</taxon>
        <taxon>Kinetoplastea</taxon>
        <taxon>Metakinetoplastina</taxon>
        <taxon>Trypanosomatida</taxon>
        <taxon>Trypanosomatidae</taxon>
        <taxon>Trypanosoma</taxon>
    </lineage>
</organism>
<name>A0A422NXY1_9TRYP</name>
<feature type="region of interest" description="Disordered" evidence="1">
    <location>
        <begin position="248"/>
        <end position="301"/>
    </location>
</feature>
<sequence length="301" mass="32089">MLEGEDQAAVSERSALLRMLQRITDSEKLCAAAEPPVQGLITAWMSGALGRVQAMMRSAAAEYQKQGEPFERQAATMVFFHRLSLLVEVLLRVLESTPAASAAAGTLLQELRDTVTACHTPWVQLLRREWENGLCTAYREALAAVAAPAARGYALEYAACWRHAPRPSQPPRPRSRGQAEEAVAYPIQLTPHIAELLFTLQHILHTVSVGRRLRGTVFPLVVRELLDGTTAAALNFVLPTLTSARAHGSGGVGGEGAGNAHPLRPPPTTDDGRDGGNRDEAAAAAAADDRRQGGGAASAVL</sequence>
<feature type="compositionally biased region" description="Basic and acidic residues" evidence="1">
    <location>
        <begin position="270"/>
        <end position="292"/>
    </location>
</feature>
<feature type="compositionally biased region" description="Gly residues" evidence="1">
    <location>
        <begin position="248"/>
        <end position="257"/>
    </location>
</feature>
<dbReference type="Proteomes" id="UP000284403">
    <property type="component" value="Unassembled WGS sequence"/>
</dbReference>
<proteinExistence type="predicted"/>
<dbReference type="EMBL" id="MKKU01000485">
    <property type="protein sequence ID" value="RNF10316.1"/>
    <property type="molecule type" value="Genomic_DNA"/>
</dbReference>
<dbReference type="AlphaFoldDB" id="A0A422NXY1"/>
<evidence type="ECO:0000313" key="3">
    <source>
        <dbReference type="Proteomes" id="UP000284403"/>
    </source>
</evidence>
<keyword evidence="3" id="KW-1185">Reference proteome</keyword>
<comment type="caution">
    <text evidence="2">The sequence shown here is derived from an EMBL/GenBank/DDBJ whole genome shotgun (WGS) entry which is preliminary data.</text>
</comment>
<dbReference type="RefSeq" id="XP_029226202.1">
    <property type="nucleotide sequence ID" value="XM_029373673.1"/>
</dbReference>
<accession>A0A422NXY1</accession>